<dbReference type="Gene3D" id="3.40.50.80">
    <property type="entry name" value="Nucleotide-binding domain of ferredoxin-NADP reductase (FNR) module"/>
    <property type="match status" value="1"/>
</dbReference>
<dbReference type="Pfam" id="PF01794">
    <property type="entry name" value="Ferric_reduct"/>
    <property type="match status" value="1"/>
</dbReference>
<comment type="caution">
    <text evidence="9">The sequence shown here is derived from an EMBL/GenBank/DDBJ whole genome shotgun (WGS) entry which is preliminary data.</text>
</comment>
<name>A0A836BQ93_9CHLO</name>
<organism evidence="9 10">
    <name type="scientific">Edaphochlamys debaryana</name>
    <dbReference type="NCBI Taxonomy" id="47281"/>
    <lineage>
        <taxon>Eukaryota</taxon>
        <taxon>Viridiplantae</taxon>
        <taxon>Chlorophyta</taxon>
        <taxon>core chlorophytes</taxon>
        <taxon>Chlorophyceae</taxon>
        <taxon>CS clade</taxon>
        <taxon>Chlamydomonadales</taxon>
        <taxon>Chlamydomonadales incertae sedis</taxon>
        <taxon>Edaphochlamys</taxon>
    </lineage>
</organism>
<evidence type="ECO:0000256" key="1">
    <source>
        <dbReference type="ARBA" id="ARBA00004141"/>
    </source>
</evidence>
<evidence type="ECO:0000313" key="10">
    <source>
        <dbReference type="Proteomes" id="UP000612055"/>
    </source>
</evidence>
<keyword evidence="3 7" id="KW-1133">Transmembrane helix</keyword>
<evidence type="ECO:0000313" key="9">
    <source>
        <dbReference type="EMBL" id="KAG2483534.1"/>
    </source>
</evidence>
<dbReference type="InterPro" id="IPR013121">
    <property type="entry name" value="Fe_red_NAD-bd_6"/>
</dbReference>
<dbReference type="EMBL" id="JAEHOE010000174">
    <property type="protein sequence ID" value="KAG2483534.1"/>
    <property type="molecule type" value="Genomic_DNA"/>
</dbReference>
<dbReference type="PROSITE" id="PS51384">
    <property type="entry name" value="FAD_FR"/>
    <property type="match status" value="1"/>
</dbReference>
<protein>
    <recommendedName>
        <fullName evidence="8">FAD-binding FR-type domain-containing protein</fullName>
    </recommendedName>
</protein>
<dbReference type="GO" id="GO:0005886">
    <property type="term" value="C:plasma membrane"/>
    <property type="evidence" value="ECO:0007669"/>
    <property type="project" value="TreeGrafter"/>
</dbReference>
<dbReference type="InterPro" id="IPR013130">
    <property type="entry name" value="Fe3_Rdtase_TM_dom"/>
</dbReference>
<evidence type="ECO:0000259" key="8">
    <source>
        <dbReference type="PROSITE" id="PS51384"/>
    </source>
</evidence>
<feature type="transmembrane region" description="Helical" evidence="7">
    <location>
        <begin position="171"/>
        <end position="195"/>
    </location>
</feature>
<proteinExistence type="predicted"/>
<dbReference type="CDD" id="cd06186">
    <property type="entry name" value="NOX_Duox_like_FAD_NADP"/>
    <property type="match status" value="1"/>
</dbReference>
<keyword evidence="4" id="KW-0560">Oxidoreductase</keyword>
<dbReference type="Pfam" id="PF08022">
    <property type="entry name" value="FAD_binding_8"/>
    <property type="match status" value="1"/>
</dbReference>
<dbReference type="SUPFAM" id="SSF52343">
    <property type="entry name" value="Ferredoxin reductase-like, C-terminal NADP-linked domain"/>
    <property type="match status" value="1"/>
</dbReference>
<feature type="transmembrane region" description="Helical" evidence="7">
    <location>
        <begin position="12"/>
        <end position="39"/>
    </location>
</feature>
<keyword evidence="2 7" id="KW-0812">Transmembrane</keyword>
<dbReference type="SFLD" id="SFLDS00052">
    <property type="entry name" value="Ferric_Reductase_Domain"/>
    <property type="match status" value="1"/>
</dbReference>
<dbReference type="Gene3D" id="2.40.30.10">
    <property type="entry name" value="Translation factors"/>
    <property type="match status" value="1"/>
</dbReference>
<dbReference type="Pfam" id="PF08030">
    <property type="entry name" value="NAD_binding_6"/>
    <property type="match status" value="2"/>
</dbReference>
<evidence type="ECO:0000256" key="5">
    <source>
        <dbReference type="ARBA" id="ARBA00023136"/>
    </source>
</evidence>
<feature type="domain" description="FAD-binding FR-type" evidence="8">
    <location>
        <begin position="205"/>
        <end position="319"/>
    </location>
</feature>
<dbReference type="Proteomes" id="UP000612055">
    <property type="component" value="Unassembled WGS sequence"/>
</dbReference>
<reference evidence="9" key="1">
    <citation type="journal article" date="2020" name="bioRxiv">
        <title>Comparative genomics of Chlamydomonas.</title>
        <authorList>
            <person name="Craig R.J."/>
            <person name="Hasan A.R."/>
            <person name="Ness R.W."/>
            <person name="Keightley P.D."/>
        </authorList>
    </citation>
    <scope>NUCLEOTIDE SEQUENCE</scope>
    <source>
        <strain evidence="9">CCAP 11/70</strain>
    </source>
</reference>
<evidence type="ECO:0000256" key="6">
    <source>
        <dbReference type="SAM" id="MobiDB-lite"/>
    </source>
</evidence>
<keyword evidence="10" id="KW-1185">Reference proteome</keyword>
<keyword evidence="5 7" id="KW-0472">Membrane</keyword>
<dbReference type="InterPro" id="IPR050369">
    <property type="entry name" value="RBOH/FRE"/>
</dbReference>
<sequence>MALWPFHQRLGKVPFAGVFTLGEAIVLLALLGIAAGWAAGSWPTVGSGNVAVAYLIGAYILAMRNSPVTFLLGLSHERGIAWHGLAAVLATGLALYHGLIEQLDAGKDEGDGASADQGDEEGEDDGRDPYHLITGWVGFGLMAALVLTSASRRLLRAYAFNTWQALHVTMLIACFVVVAIHSAVAVLVGAGAWALDVAVRQIYMARMRNPRTVEIVALPADVVRISWPAENFQYAGGQYVFLNIPELSWAEYHPFSLSSAPGSAEVHLHIRVLGDWTRKLHTRAMQAQNGDPQGNAALAPNTWITKAYIEGPFGSPSIDLYGSRYKAFLLISGGIGVTPVQSFFNHLMDQRKRGRPVRLAHLVWSVRDRAMVSNILGYDEVYANTKLPRQLPVSFQPDLISPHIFVRPRSAGGGDGKVSPAPLQMLPVQSRPGSAGGVATPGSVVLEEARGDDHITTEFYLTQAREQGRDKANISPELQPALRLGRPNIPEIVADTAKQAAALGETRVAVFVCGPAAMVAEVQAVAAAASGCCGRGGEAGVAFDVHAEVFEF</sequence>
<dbReference type="GO" id="GO:0016491">
    <property type="term" value="F:oxidoreductase activity"/>
    <property type="evidence" value="ECO:0007669"/>
    <property type="project" value="UniProtKB-KW"/>
</dbReference>
<dbReference type="InterPro" id="IPR017927">
    <property type="entry name" value="FAD-bd_FR_type"/>
</dbReference>
<dbReference type="InterPro" id="IPR017938">
    <property type="entry name" value="Riboflavin_synthase-like_b-brl"/>
</dbReference>
<dbReference type="PANTHER" id="PTHR11972:SF55">
    <property type="entry name" value="FERRIC REDUCTASE"/>
    <property type="match status" value="1"/>
</dbReference>
<evidence type="ECO:0000256" key="4">
    <source>
        <dbReference type="ARBA" id="ARBA00023002"/>
    </source>
</evidence>
<dbReference type="SFLD" id="SFLDG01168">
    <property type="entry name" value="Ferric_reductase_subgroup_(FRE"/>
    <property type="match status" value="1"/>
</dbReference>
<feature type="transmembrane region" description="Helical" evidence="7">
    <location>
        <begin position="130"/>
        <end position="150"/>
    </location>
</feature>
<feature type="compositionally biased region" description="Acidic residues" evidence="6">
    <location>
        <begin position="117"/>
        <end position="126"/>
    </location>
</feature>
<dbReference type="SUPFAM" id="SSF63380">
    <property type="entry name" value="Riboflavin synthase domain-like"/>
    <property type="match status" value="1"/>
</dbReference>
<feature type="region of interest" description="Disordered" evidence="6">
    <location>
        <begin position="107"/>
        <end position="127"/>
    </location>
</feature>
<evidence type="ECO:0000256" key="3">
    <source>
        <dbReference type="ARBA" id="ARBA00022989"/>
    </source>
</evidence>
<feature type="transmembrane region" description="Helical" evidence="7">
    <location>
        <begin position="80"/>
        <end position="99"/>
    </location>
</feature>
<dbReference type="AlphaFoldDB" id="A0A836BQ93"/>
<dbReference type="PANTHER" id="PTHR11972">
    <property type="entry name" value="NADPH OXIDASE"/>
    <property type="match status" value="1"/>
</dbReference>
<gene>
    <name evidence="9" type="ORF">HYH03_017639</name>
</gene>
<dbReference type="OrthoDB" id="1040979at2759"/>
<evidence type="ECO:0000256" key="7">
    <source>
        <dbReference type="SAM" id="Phobius"/>
    </source>
</evidence>
<accession>A0A836BQ93</accession>
<feature type="transmembrane region" description="Helical" evidence="7">
    <location>
        <begin position="51"/>
        <end position="73"/>
    </location>
</feature>
<dbReference type="InterPro" id="IPR039261">
    <property type="entry name" value="FNR_nucleotide-bd"/>
</dbReference>
<comment type="subcellular location">
    <subcellularLocation>
        <location evidence="1">Membrane</location>
        <topology evidence="1">Multi-pass membrane protein</topology>
    </subcellularLocation>
</comment>
<dbReference type="InterPro" id="IPR013112">
    <property type="entry name" value="FAD-bd_8"/>
</dbReference>
<evidence type="ECO:0000256" key="2">
    <source>
        <dbReference type="ARBA" id="ARBA00022692"/>
    </source>
</evidence>